<keyword evidence="1" id="KW-0805">Transcription regulation</keyword>
<dbReference type="EMBL" id="AEIG01000074">
    <property type="protein sequence ID" value="EGG28907.1"/>
    <property type="molecule type" value="Genomic_DNA"/>
</dbReference>
<dbReference type="Gene3D" id="1.10.10.60">
    <property type="entry name" value="Homeodomain-like"/>
    <property type="match status" value="1"/>
</dbReference>
<dbReference type="PANTHER" id="PTHR47894">
    <property type="entry name" value="HTH-TYPE TRANSCRIPTIONAL REGULATOR GADX"/>
    <property type="match status" value="1"/>
</dbReference>
<dbReference type="OrthoDB" id="5850238at2"/>
<gene>
    <name evidence="5" type="ORF">IMCC3088_2401</name>
</gene>
<evidence type="ECO:0000313" key="6">
    <source>
        <dbReference type="Proteomes" id="UP000005615"/>
    </source>
</evidence>
<dbReference type="Pfam" id="PF12625">
    <property type="entry name" value="Arabinose_bd"/>
    <property type="match status" value="1"/>
</dbReference>
<keyword evidence="6" id="KW-1185">Reference proteome</keyword>
<evidence type="ECO:0000259" key="4">
    <source>
        <dbReference type="PROSITE" id="PS01124"/>
    </source>
</evidence>
<dbReference type="InterPro" id="IPR020449">
    <property type="entry name" value="Tscrpt_reg_AraC-type_HTH"/>
</dbReference>
<dbReference type="STRING" id="2518989.IMCC3088_2401"/>
<keyword evidence="3" id="KW-0804">Transcription</keyword>
<reference evidence="5 6" key="1">
    <citation type="journal article" date="2011" name="J. Bacteriol.">
        <title>Genome sequence of strain IMCC3088, a proteorhodopsin-containing marine bacterium belonging to the OM60/NOR5 clade.</title>
        <authorList>
            <person name="Jang Y."/>
            <person name="Oh H.M."/>
            <person name="Kang I."/>
            <person name="Lee K."/>
            <person name="Yang S.J."/>
            <person name="Cho J.C."/>
        </authorList>
    </citation>
    <scope>NUCLEOTIDE SEQUENCE [LARGE SCALE GENOMIC DNA]</scope>
    <source>
        <strain evidence="5 6">IMCC3088</strain>
    </source>
</reference>
<sequence length="347" mass="38734">MHLARVSSISRFDEFVRAQGADPSSLLAQAGLSLRQLHSPNSYCAYTALADALEIGANTCKEPLFGLKLALSQTSKIFGDLTLTIAQQPTFAEAMQTADQFLGVQAGGISVRMTMVDERVYLSFHSETCQRFGYLQKIQLSVQQLATLVEELLGLENASFPICLRQPKPSQISIDGVKLSRLRFNAEFDGIDLPRAWLSRVPIRNDRALRIHLEELLQKSKNITADDVYQQTITVIGGLLPFGDCTLEKVAMALGMSKRNLQYKLNAMGTRFDQTVTAVRCSIAKQHLSDSSMPITELALNLGYAEVAIFSRQFKKWTGLSPREFRRQHKDKILKEKTSALRPSYEV</sequence>
<dbReference type="PROSITE" id="PS01124">
    <property type="entry name" value="HTH_ARAC_FAMILY_2"/>
    <property type="match status" value="1"/>
</dbReference>
<dbReference type="InterPro" id="IPR009057">
    <property type="entry name" value="Homeodomain-like_sf"/>
</dbReference>
<evidence type="ECO:0000256" key="3">
    <source>
        <dbReference type="ARBA" id="ARBA00023163"/>
    </source>
</evidence>
<dbReference type="InterPro" id="IPR032687">
    <property type="entry name" value="AraC-type_N"/>
</dbReference>
<evidence type="ECO:0000256" key="2">
    <source>
        <dbReference type="ARBA" id="ARBA00023125"/>
    </source>
</evidence>
<evidence type="ECO:0000256" key="1">
    <source>
        <dbReference type="ARBA" id="ARBA00023015"/>
    </source>
</evidence>
<dbReference type="InterPro" id="IPR018060">
    <property type="entry name" value="HTH_AraC"/>
</dbReference>
<organism evidence="5 6">
    <name type="scientific">Aequoribacter fuscus</name>
    <dbReference type="NCBI Taxonomy" id="2518989"/>
    <lineage>
        <taxon>Bacteria</taxon>
        <taxon>Pseudomonadati</taxon>
        <taxon>Pseudomonadota</taxon>
        <taxon>Gammaproteobacteria</taxon>
        <taxon>Cellvibrionales</taxon>
        <taxon>Halieaceae</taxon>
        <taxon>Aequoribacter</taxon>
    </lineage>
</organism>
<keyword evidence="2" id="KW-0238">DNA-binding</keyword>
<proteinExistence type="predicted"/>
<dbReference type="eggNOG" id="COG2207">
    <property type="taxonomic scope" value="Bacteria"/>
</dbReference>
<evidence type="ECO:0000313" key="5">
    <source>
        <dbReference type="EMBL" id="EGG28907.1"/>
    </source>
</evidence>
<dbReference type="Proteomes" id="UP000005615">
    <property type="component" value="Unassembled WGS sequence"/>
</dbReference>
<dbReference type="PANTHER" id="PTHR47894:SF4">
    <property type="entry name" value="HTH-TYPE TRANSCRIPTIONAL REGULATOR GADX"/>
    <property type="match status" value="1"/>
</dbReference>
<dbReference type="PRINTS" id="PR00032">
    <property type="entry name" value="HTHARAC"/>
</dbReference>
<dbReference type="AlphaFoldDB" id="F3L420"/>
<dbReference type="GO" id="GO:0000976">
    <property type="term" value="F:transcription cis-regulatory region binding"/>
    <property type="evidence" value="ECO:0007669"/>
    <property type="project" value="TreeGrafter"/>
</dbReference>
<dbReference type="GO" id="GO:0003700">
    <property type="term" value="F:DNA-binding transcription factor activity"/>
    <property type="evidence" value="ECO:0007669"/>
    <property type="project" value="InterPro"/>
</dbReference>
<dbReference type="SMART" id="SM00342">
    <property type="entry name" value="HTH_ARAC"/>
    <property type="match status" value="1"/>
</dbReference>
<accession>F3L420</accession>
<dbReference type="SUPFAM" id="SSF46689">
    <property type="entry name" value="Homeodomain-like"/>
    <property type="match status" value="1"/>
</dbReference>
<comment type="caution">
    <text evidence="5">The sequence shown here is derived from an EMBL/GenBank/DDBJ whole genome shotgun (WGS) entry which is preliminary data.</text>
</comment>
<name>F3L420_9GAMM</name>
<dbReference type="GO" id="GO:0005829">
    <property type="term" value="C:cytosol"/>
    <property type="evidence" value="ECO:0007669"/>
    <property type="project" value="TreeGrafter"/>
</dbReference>
<feature type="domain" description="HTH araC/xylS-type" evidence="4">
    <location>
        <begin position="230"/>
        <end position="328"/>
    </location>
</feature>
<protein>
    <submittedName>
        <fullName evidence="5">Transcriptional regulator, AraC family</fullName>
    </submittedName>
</protein>
<dbReference type="Pfam" id="PF12833">
    <property type="entry name" value="HTH_18"/>
    <property type="match status" value="1"/>
</dbReference>